<organism evidence="5 6">
    <name type="scientific">Rhodopirellula europaea SH398</name>
    <dbReference type="NCBI Taxonomy" id="1263868"/>
    <lineage>
        <taxon>Bacteria</taxon>
        <taxon>Pseudomonadati</taxon>
        <taxon>Planctomycetota</taxon>
        <taxon>Planctomycetia</taxon>
        <taxon>Pirellulales</taxon>
        <taxon>Pirellulaceae</taxon>
        <taxon>Rhodopirellula</taxon>
    </lineage>
</organism>
<keyword evidence="5" id="KW-0808">Transferase</keyword>
<name>M5S7A5_9BACT</name>
<dbReference type="STRING" id="1263868.RESH_01930"/>
<accession>M5S7A5</accession>
<dbReference type="OrthoDB" id="5449367at2"/>
<reference evidence="5 6" key="1">
    <citation type="journal article" date="2013" name="Mar. Genomics">
        <title>Expression of sulfatases in Rhodopirellula baltica and the diversity of sulfatases in the genus Rhodopirellula.</title>
        <authorList>
            <person name="Wegner C.E."/>
            <person name="Richter-Heitmann T."/>
            <person name="Klindworth A."/>
            <person name="Klockow C."/>
            <person name="Richter M."/>
            <person name="Achstetter T."/>
            <person name="Glockner F.O."/>
            <person name="Harder J."/>
        </authorList>
    </citation>
    <scope>NUCLEOTIDE SEQUENCE [LARGE SCALE GENOMIC DNA]</scope>
    <source>
        <strain evidence="5 6">SH398</strain>
    </source>
</reference>
<dbReference type="InterPro" id="IPR013217">
    <property type="entry name" value="Methyltransf_12"/>
</dbReference>
<evidence type="ECO:0000313" key="6">
    <source>
        <dbReference type="Proteomes" id="UP000011996"/>
    </source>
</evidence>
<comment type="caution">
    <text evidence="5">The sequence shown here is derived from an EMBL/GenBank/DDBJ whole genome shotgun (WGS) entry which is preliminary data.</text>
</comment>
<evidence type="ECO:0000259" key="3">
    <source>
        <dbReference type="Pfam" id="PF10119"/>
    </source>
</evidence>
<dbReference type="Pfam" id="PF10119">
    <property type="entry name" value="MethyTransf_Reg"/>
    <property type="match status" value="1"/>
</dbReference>
<feature type="region of interest" description="Disordered" evidence="1">
    <location>
        <begin position="1"/>
        <end position="24"/>
    </location>
</feature>
<feature type="compositionally biased region" description="Polar residues" evidence="1">
    <location>
        <begin position="1"/>
        <end position="12"/>
    </location>
</feature>
<dbReference type="InterPro" id="IPR050723">
    <property type="entry name" value="CFA/CMAS"/>
</dbReference>
<dbReference type="InterPro" id="IPR048976">
    <property type="entry name" value="WHD_PKMT"/>
</dbReference>
<dbReference type="InterPro" id="IPR029063">
    <property type="entry name" value="SAM-dependent_MTases_sf"/>
</dbReference>
<dbReference type="PANTHER" id="PTHR43667">
    <property type="entry name" value="CYCLOPROPANE-FATTY-ACYL-PHOSPHOLIPID SYNTHASE"/>
    <property type="match status" value="1"/>
</dbReference>
<feature type="domain" description="PKMT C-terminal winged helix" evidence="4">
    <location>
        <begin position="421"/>
        <end position="475"/>
    </location>
</feature>
<dbReference type="RefSeq" id="WP_008665655.1">
    <property type="nucleotide sequence ID" value="NZ_ANOF01000063.1"/>
</dbReference>
<dbReference type="Pfam" id="PF08242">
    <property type="entry name" value="Methyltransf_12"/>
    <property type="match status" value="1"/>
</dbReference>
<protein>
    <submittedName>
        <fullName evidence="5">Methyltransferase type 12</fullName>
        <ecNumber evidence="5">2.1.1.8</ecNumber>
    </submittedName>
</protein>
<sequence>MAPENSPKTQSPEAYDQVPYPSRPTALSHPSAIAALGRVFRLQPPPPSQCRVLEIGCASGGNLIPMAQDYPDSQFVGFDLSGQQIARGQRMVDALRLTNLCLFQANILELDNRLGDFDYIICHGVYSWVPSDVQAAILRTGRERLSDNGLMYVSYNTYPGWRMRGVVREMMQYHVAKFASPRDQIDQARNLLAFLGRSADHQSESFGTLLKEEAKLLSRVDDSYLFHEHLEANNTPLYFHEFANRVASSGLGYVGDANLETMVTDDFDESTRATLMSASFLEQEQYMDFLRGRMFRRSLLCHLDAPLNRQIDVRCLVGMHLRIAEAMSHCEDAETGETKFVGESKRLSTNSDVAKCLIQVLVDAFPNWKVTDHLVAEVFQFSSGSVTPDWCLRELARLICRGFIVPRLEPPSFVTKISNCPMTTPLVRWQVRQKQPFVSSRLHESVAVRDDDRYLLSQLDGDTTIEHLRKEAAAASHSNDWLDERLAYFAYHSLLVG</sequence>
<dbReference type="InterPro" id="IPR018773">
    <property type="entry name" value="MeTrfase_reg_dom_prd"/>
</dbReference>
<gene>
    <name evidence="5" type="ORF">RESH_01930</name>
</gene>
<dbReference type="EC" id="2.1.1.8" evidence="5"/>
<proteinExistence type="predicted"/>
<dbReference type="Proteomes" id="UP000011996">
    <property type="component" value="Unassembled WGS sequence"/>
</dbReference>
<feature type="domain" description="Methyltransferase type 12" evidence="2">
    <location>
        <begin position="53"/>
        <end position="150"/>
    </location>
</feature>
<dbReference type="EMBL" id="ANOF01000063">
    <property type="protein sequence ID" value="EMI27528.1"/>
    <property type="molecule type" value="Genomic_DNA"/>
</dbReference>
<dbReference type="PANTHER" id="PTHR43667:SF2">
    <property type="entry name" value="FATTY ACID C-METHYL TRANSFERASE"/>
    <property type="match status" value="1"/>
</dbReference>
<dbReference type="GO" id="GO:0046539">
    <property type="term" value="F:histamine N-methyltransferase activity"/>
    <property type="evidence" value="ECO:0007669"/>
    <property type="project" value="UniProtKB-EC"/>
</dbReference>
<keyword evidence="5" id="KW-0489">Methyltransferase</keyword>
<dbReference type="Gene3D" id="3.40.50.150">
    <property type="entry name" value="Vaccinia Virus protein VP39"/>
    <property type="match status" value="1"/>
</dbReference>
<evidence type="ECO:0000259" key="2">
    <source>
        <dbReference type="Pfam" id="PF08242"/>
    </source>
</evidence>
<dbReference type="GO" id="GO:0032259">
    <property type="term" value="P:methylation"/>
    <property type="evidence" value="ECO:0007669"/>
    <property type="project" value="UniProtKB-KW"/>
</dbReference>
<evidence type="ECO:0000259" key="4">
    <source>
        <dbReference type="Pfam" id="PF21782"/>
    </source>
</evidence>
<feature type="domain" description="Methyltransferase regulatory" evidence="3">
    <location>
        <begin position="221"/>
        <end position="302"/>
    </location>
</feature>
<dbReference type="Pfam" id="PF21782">
    <property type="entry name" value="WHD_PKMT"/>
    <property type="match status" value="1"/>
</dbReference>
<evidence type="ECO:0000256" key="1">
    <source>
        <dbReference type="SAM" id="MobiDB-lite"/>
    </source>
</evidence>
<dbReference type="CDD" id="cd02440">
    <property type="entry name" value="AdoMet_MTases"/>
    <property type="match status" value="1"/>
</dbReference>
<dbReference type="PATRIC" id="fig|1263868.3.peg.2090"/>
<evidence type="ECO:0000313" key="5">
    <source>
        <dbReference type="EMBL" id="EMI27528.1"/>
    </source>
</evidence>
<dbReference type="SUPFAM" id="SSF53335">
    <property type="entry name" value="S-adenosyl-L-methionine-dependent methyltransferases"/>
    <property type="match status" value="1"/>
</dbReference>
<dbReference type="AlphaFoldDB" id="M5S7A5"/>